<organism evidence="1">
    <name type="scientific">Archaeoglobus fulgidus</name>
    <dbReference type="NCBI Taxonomy" id="2234"/>
    <lineage>
        <taxon>Archaea</taxon>
        <taxon>Methanobacteriati</taxon>
        <taxon>Methanobacteriota</taxon>
        <taxon>Archaeoglobi</taxon>
        <taxon>Archaeoglobales</taxon>
        <taxon>Archaeoglobaceae</taxon>
        <taxon>Archaeoglobus</taxon>
    </lineage>
</organism>
<name>A0A7J2TJ18_ARCFL</name>
<accession>A0A7J2TJ18</accession>
<evidence type="ECO:0008006" key="2">
    <source>
        <dbReference type="Google" id="ProtNLM"/>
    </source>
</evidence>
<gene>
    <name evidence="1" type="ORF">ENP88_02420</name>
</gene>
<proteinExistence type="predicted"/>
<reference evidence="1" key="1">
    <citation type="journal article" date="2020" name="mSystems">
        <title>Genome- and Community-Level Interaction Insights into Carbon Utilization and Element Cycling Functions of Hydrothermarchaeota in Hydrothermal Sediment.</title>
        <authorList>
            <person name="Zhou Z."/>
            <person name="Liu Y."/>
            <person name="Xu W."/>
            <person name="Pan J."/>
            <person name="Luo Z.H."/>
            <person name="Li M."/>
        </authorList>
    </citation>
    <scope>NUCLEOTIDE SEQUENCE [LARGE SCALE GENOMIC DNA]</scope>
    <source>
        <strain evidence="1">SpSt-26</strain>
    </source>
</reference>
<dbReference type="AlphaFoldDB" id="A0A7J2TJ18"/>
<sequence>MPGAPAFIAQSERSLIERLKLLLGAQRIKRVVLIAHEDCGYYKNQYPGLPFDEIRQKQLDDLSKATEFLKDAGVDFCAFFAFVERNEIVFDRVR</sequence>
<evidence type="ECO:0000313" key="1">
    <source>
        <dbReference type="EMBL" id="HEH35012.1"/>
    </source>
</evidence>
<protein>
    <recommendedName>
        <fullName evidence="2">Carbonic anhydrase</fullName>
    </recommendedName>
</protein>
<comment type="caution">
    <text evidence="1">The sequence shown here is derived from an EMBL/GenBank/DDBJ whole genome shotgun (WGS) entry which is preliminary data.</text>
</comment>
<dbReference type="EMBL" id="DSLA01000037">
    <property type="protein sequence ID" value="HEH35012.1"/>
    <property type="molecule type" value="Genomic_DNA"/>
</dbReference>